<dbReference type="EMBL" id="FOIR01000001">
    <property type="protein sequence ID" value="SEW10350.1"/>
    <property type="molecule type" value="Genomic_DNA"/>
</dbReference>
<proteinExistence type="inferred from homology"/>
<evidence type="ECO:0000256" key="8">
    <source>
        <dbReference type="PIRSR" id="PIRSR036421-1"/>
    </source>
</evidence>
<dbReference type="PANTHER" id="PTHR43253">
    <property type="entry name" value="TRICORN PROTEASE HOMOLOG 2-RELATED"/>
    <property type="match status" value="1"/>
</dbReference>
<feature type="domain" description="PDZ" evidence="12">
    <location>
        <begin position="767"/>
        <end position="862"/>
    </location>
</feature>
<feature type="active site" description="Charge relay system" evidence="8">
    <location>
        <position position="774"/>
    </location>
</feature>
<evidence type="ECO:0000256" key="11">
    <source>
        <dbReference type="SAM" id="SignalP"/>
    </source>
</evidence>
<evidence type="ECO:0000256" key="2">
    <source>
        <dbReference type="ARBA" id="ARBA00008524"/>
    </source>
</evidence>
<dbReference type="SUPFAM" id="SSF69304">
    <property type="entry name" value="Tricorn protease N-terminal domain"/>
    <property type="match status" value="1"/>
</dbReference>
<gene>
    <name evidence="13" type="ORF">SAMN05216290_1791</name>
</gene>
<dbReference type="InterPro" id="IPR012393">
    <property type="entry name" value="Tricorn_protease"/>
</dbReference>
<dbReference type="AlphaFoldDB" id="A0A1I0P8H3"/>
<keyword evidence="5 7" id="KW-0378">Hydrolase</keyword>
<dbReference type="SUPFAM" id="SSF82171">
    <property type="entry name" value="DPP6 N-terminal domain-like"/>
    <property type="match status" value="1"/>
</dbReference>
<sequence length="1085" mass="121996">MRKLVILLLIFSAFGLKAQENPQWIRYQVISPNGQQIAFTYKGDLYTVPTSGGRATQLTFHKAHDYMPVWSKDGEQIAFASDRYGNFDVFVMSAKGGAAKRLTFHSSNESPFSFSHDNAAVIFGTHRQDTKEHRQYPTGSQPELYSVPVSGGRVDQIFTIPAEYVQVSNDGNTMIYHDKKGGENEWRKHHTSSITRDIWKFDKTTGQHEMIVKREGEDRQPIFTADEQGFYYLSEESGTFNVHKTTFANPSQNQQITSFDLHPVRFLSAANGTLAFGYDGELYTMREGGAPQKVNVEIVTQEIDNSDSFITINGGVREMAISPNGKEIAFVARGEVFVTSVDGSITKRITNTPEAERFVTFTPDGKSVVYAAERDGKWSIFKATREREKQEPFFFAATLIKEEVLLSNEVDNYMPQFSPDGKKMAYIADRRNLKVRDVDSGNEVALMTEDDLFHMRDGDKYFTWSPDSKWLLVDWSKLLNNSEVLLLSADGTQRHNLTQSGFYDSSPKWVNEGKQMIWFSNRNGMKSYATSGRAQSDVYSMFFTQDAWDKYQLSEEDYELMQAIEEATEAEEKPEEPADDKKSKKKKKGKEEAEEKKEESKDLTFDWENMRERKARLTIHSSNLGDAVLSKDGSKLYYLASFEGGQNLWVTDLRTRETKMAIKLGGYGSLQWDPKMENLYLLSGGRIAKIKPDSGGREGISISGEMQFDEVAERDYMFNHVWIRTKNIFYEPTFHGVDWELMRTEYEKYLPHIGNGYEFAEMLSEMLGELNVSHAGARYGTSISNADATASLGIFMDFDHQGNGILIDEVIQGGPLDKADLKVEAGMIIQKIDGEQITPQRDVASYLNRKANKFTLLEITDANGGKVQQVTIKPISMGAENGLLYERFVRINAAEVKEKSGGKLGYVHIPGMSDGPYRSIYEEMMGKYYETDAVIVDTRFNGGGDLVADLAMFFTGEPFITYATAAKVVGGEPTSRWTKPTLAMFNESNYSDGHCFAQGYTDLDIGTTLGMPTPGTCSFAGWEGLPSGGSWGVVPVSAKDKNGRWMENLQTEPDIKVKNMPGTIDAGRDEQLERAIQQLMSETGN</sequence>
<keyword evidence="14" id="KW-1185">Reference proteome</keyword>
<keyword evidence="11" id="KW-0732">Signal</keyword>
<dbReference type="GO" id="GO:0008236">
    <property type="term" value="F:serine-type peptidase activity"/>
    <property type="evidence" value="ECO:0007669"/>
    <property type="project" value="UniProtKB-UniRule"/>
</dbReference>
<dbReference type="PANTHER" id="PTHR43253:SF1">
    <property type="entry name" value="TRICORN PROTEASE HOMOLOG 2-RELATED"/>
    <property type="match status" value="1"/>
</dbReference>
<dbReference type="EC" id="3.4.21.-" evidence="7"/>
<comment type="function">
    <text evidence="7">Degrades oligopeptides.</text>
</comment>
<comment type="subcellular location">
    <subcellularLocation>
        <location evidence="1 7">Cytoplasm</location>
    </subcellularLocation>
</comment>
<dbReference type="InterPro" id="IPR036034">
    <property type="entry name" value="PDZ_sf"/>
</dbReference>
<dbReference type="Pfam" id="PF14685">
    <property type="entry name" value="PDZ_Tricorn"/>
    <property type="match status" value="1"/>
</dbReference>
<dbReference type="Gene3D" id="3.30.750.44">
    <property type="match status" value="1"/>
</dbReference>
<dbReference type="SUPFAM" id="SSF52096">
    <property type="entry name" value="ClpP/crotonase"/>
    <property type="match status" value="1"/>
</dbReference>
<dbReference type="InterPro" id="IPR028204">
    <property type="entry name" value="Tricorn_C1"/>
</dbReference>
<evidence type="ECO:0000256" key="1">
    <source>
        <dbReference type="ARBA" id="ARBA00004496"/>
    </source>
</evidence>
<dbReference type="Gene3D" id="2.120.10.60">
    <property type="entry name" value="Tricorn protease N-terminal domain"/>
    <property type="match status" value="2"/>
</dbReference>
<protein>
    <recommendedName>
        <fullName evidence="7">Tricorn protease homolog</fullName>
        <ecNumber evidence="7">3.4.21.-</ecNumber>
    </recommendedName>
</protein>
<feature type="region of interest" description="Disordered" evidence="10">
    <location>
        <begin position="567"/>
        <end position="601"/>
    </location>
</feature>
<feature type="active site" description="Charge relay system" evidence="8">
    <location>
        <position position="1047"/>
    </location>
</feature>
<dbReference type="GO" id="GO:0006508">
    <property type="term" value="P:proteolysis"/>
    <property type="evidence" value="ECO:0007669"/>
    <property type="project" value="UniProtKB-UniRule"/>
</dbReference>
<dbReference type="GeneID" id="99986511"/>
<evidence type="ECO:0000256" key="10">
    <source>
        <dbReference type="SAM" id="MobiDB-lite"/>
    </source>
</evidence>
<keyword evidence="6 7" id="KW-0720">Serine protease</keyword>
<feature type="compositionally biased region" description="Basic and acidic residues" evidence="10">
    <location>
        <begin position="589"/>
        <end position="601"/>
    </location>
</feature>
<dbReference type="Pfam" id="PF26550">
    <property type="entry name" value="Tricorn_2nd"/>
    <property type="match status" value="1"/>
</dbReference>
<dbReference type="PROSITE" id="PS50106">
    <property type="entry name" value="PDZ"/>
    <property type="match status" value="1"/>
</dbReference>
<dbReference type="RefSeq" id="WP_090258152.1">
    <property type="nucleotide sequence ID" value="NZ_FOIR01000001.1"/>
</dbReference>
<dbReference type="InterPro" id="IPR029414">
    <property type="entry name" value="Tricorn_PDZ"/>
</dbReference>
<accession>A0A1I0P8H3</accession>
<evidence type="ECO:0000259" key="12">
    <source>
        <dbReference type="PROSITE" id="PS50106"/>
    </source>
</evidence>
<comment type="similarity">
    <text evidence="2 7">Belongs to the peptidase S41B family.</text>
</comment>
<keyword evidence="3 7" id="KW-0963">Cytoplasm</keyword>
<evidence type="ECO:0000256" key="3">
    <source>
        <dbReference type="ARBA" id="ARBA00022490"/>
    </source>
</evidence>
<organism evidence="13 14">
    <name type="scientific">Roseivirga pacifica</name>
    <dbReference type="NCBI Taxonomy" id="1267423"/>
    <lineage>
        <taxon>Bacteria</taxon>
        <taxon>Pseudomonadati</taxon>
        <taxon>Bacteroidota</taxon>
        <taxon>Cytophagia</taxon>
        <taxon>Cytophagales</taxon>
        <taxon>Roseivirgaceae</taxon>
        <taxon>Roseivirga</taxon>
    </lineage>
</organism>
<dbReference type="InterPro" id="IPR005151">
    <property type="entry name" value="Tail-specific_protease"/>
</dbReference>
<dbReference type="InterPro" id="IPR029045">
    <property type="entry name" value="ClpP/crotonase-like_dom_sf"/>
</dbReference>
<dbReference type="Pfam" id="PF26549">
    <property type="entry name" value="Tricorn_N"/>
    <property type="match status" value="1"/>
</dbReference>
<dbReference type="OrthoDB" id="9815657at2"/>
<dbReference type="Gene3D" id="2.30.42.10">
    <property type="match status" value="1"/>
</dbReference>
<dbReference type="InterPro" id="IPR001478">
    <property type="entry name" value="PDZ"/>
</dbReference>
<feature type="chain" id="PRO_5011772629" description="Tricorn protease homolog" evidence="11">
    <location>
        <begin position="19"/>
        <end position="1085"/>
    </location>
</feature>
<evidence type="ECO:0000256" key="5">
    <source>
        <dbReference type="ARBA" id="ARBA00022801"/>
    </source>
</evidence>
<evidence type="ECO:0000256" key="4">
    <source>
        <dbReference type="ARBA" id="ARBA00022670"/>
    </source>
</evidence>
<dbReference type="Pfam" id="PF03572">
    <property type="entry name" value="Peptidase_S41"/>
    <property type="match status" value="1"/>
</dbReference>
<dbReference type="STRING" id="1267423.SAMN05216290_1791"/>
<evidence type="ECO:0000313" key="14">
    <source>
        <dbReference type="Proteomes" id="UP000199437"/>
    </source>
</evidence>
<feature type="site" description="Transition state stabilizer; via amide nitrogen" evidence="9">
    <location>
        <position position="992"/>
    </location>
</feature>
<name>A0A1I0P8H3_9BACT</name>
<evidence type="ECO:0000256" key="6">
    <source>
        <dbReference type="ARBA" id="ARBA00022825"/>
    </source>
</evidence>
<feature type="active site" description="Nucleophile" evidence="8">
    <location>
        <position position="991"/>
    </location>
</feature>
<dbReference type="InterPro" id="IPR011042">
    <property type="entry name" value="6-blade_b-propeller_TolB-like"/>
</dbReference>
<dbReference type="CDD" id="cd07562">
    <property type="entry name" value="Peptidase_S41_TRI"/>
    <property type="match status" value="1"/>
</dbReference>
<dbReference type="Pfam" id="PF14684">
    <property type="entry name" value="Tricorn_C1"/>
    <property type="match status" value="1"/>
</dbReference>
<reference evidence="14" key="1">
    <citation type="submission" date="2016-10" db="EMBL/GenBank/DDBJ databases">
        <authorList>
            <person name="Varghese N."/>
            <person name="Submissions S."/>
        </authorList>
    </citation>
    <scope>NUCLEOTIDE SEQUENCE [LARGE SCALE GENOMIC DNA]</scope>
    <source>
        <strain evidence="14">CGMCC 1.12402</strain>
    </source>
</reference>
<dbReference type="SUPFAM" id="SSF50156">
    <property type="entry name" value="PDZ domain-like"/>
    <property type="match status" value="1"/>
</dbReference>
<dbReference type="PIRSF" id="PIRSF036421">
    <property type="entry name" value="Tricorn_protease"/>
    <property type="match status" value="1"/>
</dbReference>
<dbReference type="Proteomes" id="UP000199437">
    <property type="component" value="Unassembled WGS sequence"/>
</dbReference>
<dbReference type="Gene3D" id="2.120.10.30">
    <property type="entry name" value="TolB, C-terminal domain"/>
    <property type="match status" value="1"/>
</dbReference>
<keyword evidence="4 7" id="KW-0645">Protease</keyword>
<dbReference type="GO" id="GO:0005737">
    <property type="term" value="C:cytoplasm"/>
    <property type="evidence" value="ECO:0007669"/>
    <property type="project" value="UniProtKB-SubCell"/>
</dbReference>
<dbReference type="SMART" id="SM00245">
    <property type="entry name" value="TSPc"/>
    <property type="match status" value="1"/>
</dbReference>
<evidence type="ECO:0000256" key="7">
    <source>
        <dbReference type="PIRNR" id="PIRNR036421"/>
    </source>
</evidence>
<dbReference type="Gene3D" id="3.90.226.10">
    <property type="entry name" value="2-enoyl-CoA Hydratase, Chain A, domain 1"/>
    <property type="match status" value="1"/>
</dbReference>
<evidence type="ECO:0000256" key="9">
    <source>
        <dbReference type="PIRSR" id="PIRSR036421-3"/>
    </source>
</evidence>
<evidence type="ECO:0000313" key="13">
    <source>
        <dbReference type="EMBL" id="SEW10350.1"/>
    </source>
</evidence>
<feature type="signal peptide" evidence="11">
    <location>
        <begin position="1"/>
        <end position="18"/>
    </location>
</feature>